<keyword evidence="2" id="KW-1185">Reference proteome</keyword>
<accession>A0A9P7N4S7</accession>
<dbReference type="AlphaFoldDB" id="A0A9P7N4S7"/>
<organism evidence="1 2">
    <name type="scientific">Claviceps pusilla</name>
    <dbReference type="NCBI Taxonomy" id="123648"/>
    <lineage>
        <taxon>Eukaryota</taxon>
        <taxon>Fungi</taxon>
        <taxon>Dikarya</taxon>
        <taxon>Ascomycota</taxon>
        <taxon>Pezizomycotina</taxon>
        <taxon>Sordariomycetes</taxon>
        <taxon>Hypocreomycetidae</taxon>
        <taxon>Hypocreales</taxon>
        <taxon>Clavicipitaceae</taxon>
        <taxon>Claviceps</taxon>
    </lineage>
</organism>
<name>A0A9P7N4S7_9HYPO</name>
<dbReference type="Proteomes" id="UP000748025">
    <property type="component" value="Unassembled WGS sequence"/>
</dbReference>
<protein>
    <submittedName>
        <fullName evidence="1">Uncharacterized protein</fullName>
    </submittedName>
</protein>
<reference evidence="1" key="1">
    <citation type="journal article" date="2020" name="bioRxiv">
        <title>Whole genome comparisons of ergot fungi reveals the divergence and evolution of species within the genus Claviceps are the result of varying mechanisms driving genome evolution and host range expansion.</title>
        <authorList>
            <person name="Wyka S.A."/>
            <person name="Mondo S.J."/>
            <person name="Liu M."/>
            <person name="Dettman J."/>
            <person name="Nalam V."/>
            <person name="Broders K.D."/>
        </authorList>
    </citation>
    <scope>NUCLEOTIDE SEQUENCE</scope>
    <source>
        <strain evidence="1">CCC 602</strain>
    </source>
</reference>
<comment type="caution">
    <text evidence="1">The sequence shown here is derived from an EMBL/GenBank/DDBJ whole genome shotgun (WGS) entry which is preliminary data.</text>
</comment>
<gene>
    <name evidence="1" type="ORF">E4U43_003926</name>
</gene>
<proteinExistence type="predicted"/>
<sequence>MARSAVDGQRSVGRSFRRVVRDGGTEVSVKCPYQARESIWLIAFVSRKVPDLHPPSSILHPVQQCTAWGTASIVDRRR</sequence>
<dbReference type="EMBL" id="SRPW01002580">
    <property type="protein sequence ID" value="KAG5991854.1"/>
    <property type="molecule type" value="Genomic_DNA"/>
</dbReference>
<evidence type="ECO:0000313" key="1">
    <source>
        <dbReference type="EMBL" id="KAG5991854.1"/>
    </source>
</evidence>
<evidence type="ECO:0000313" key="2">
    <source>
        <dbReference type="Proteomes" id="UP000748025"/>
    </source>
</evidence>